<dbReference type="Proteomes" id="UP000192596">
    <property type="component" value="Unassembled WGS sequence"/>
</dbReference>
<keyword evidence="5" id="KW-0439">Lignin degradation</keyword>
<evidence type="ECO:0000259" key="9">
    <source>
        <dbReference type="Pfam" id="PF22244"/>
    </source>
</evidence>
<feature type="signal peptide" evidence="8">
    <location>
        <begin position="1"/>
        <end position="15"/>
    </location>
</feature>
<proteinExistence type="inferred from homology"/>
<evidence type="ECO:0000256" key="8">
    <source>
        <dbReference type="SAM" id="SignalP"/>
    </source>
</evidence>
<feature type="chain" id="PRO_5012709274" description="(4-O-methyl)-D-glucuronate--lignin esterase" evidence="8">
    <location>
        <begin position="16"/>
        <end position="390"/>
    </location>
</feature>
<reference evidence="11" key="1">
    <citation type="submission" date="2017-03" db="EMBL/GenBank/DDBJ databases">
        <title>Genomes of endolithic fungi from Antarctica.</title>
        <authorList>
            <person name="Coleine C."/>
            <person name="Masonjones S."/>
            <person name="Stajich J.E."/>
        </authorList>
    </citation>
    <scope>NUCLEOTIDE SEQUENCE [LARGE SCALE GENOMIC DNA]</scope>
    <source>
        <strain evidence="11">CCFEE 5527</strain>
    </source>
</reference>
<evidence type="ECO:0000256" key="2">
    <source>
        <dbReference type="ARBA" id="ARBA00022487"/>
    </source>
</evidence>
<keyword evidence="11" id="KW-1185">Reference proteome</keyword>
<accession>A0A1V8STS2</accession>
<dbReference type="Pfam" id="PF22244">
    <property type="entry name" value="GCE_fung"/>
    <property type="match status" value="1"/>
</dbReference>
<evidence type="ECO:0000256" key="6">
    <source>
        <dbReference type="ARBA" id="ARBA00024511"/>
    </source>
</evidence>
<dbReference type="STRING" id="1507870.A0A1V8STS2"/>
<dbReference type="InterPro" id="IPR054579">
    <property type="entry name" value="GCE-like_dom"/>
</dbReference>
<evidence type="ECO:0000256" key="5">
    <source>
        <dbReference type="ARBA" id="ARBA00023185"/>
    </source>
</evidence>
<dbReference type="EMBL" id="NAJO01000027">
    <property type="protein sequence ID" value="OQO02421.1"/>
    <property type="molecule type" value="Genomic_DNA"/>
</dbReference>
<gene>
    <name evidence="10" type="ORF">B0A48_11948</name>
</gene>
<organism evidence="10 11">
    <name type="scientific">Cryoendolithus antarcticus</name>
    <dbReference type="NCBI Taxonomy" id="1507870"/>
    <lineage>
        <taxon>Eukaryota</taxon>
        <taxon>Fungi</taxon>
        <taxon>Dikarya</taxon>
        <taxon>Ascomycota</taxon>
        <taxon>Pezizomycotina</taxon>
        <taxon>Dothideomycetes</taxon>
        <taxon>Dothideomycetidae</taxon>
        <taxon>Cladosporiales</taxon>
        <taxon>Cladosporiaceae</taxon>
        <taxon>Cryoendolithus</taxon>
    </lineage>
</organism>
<comment type="caution">
    <text evidence="10">The sequence shown here is derived from an EMBL/GenBank/DDBJ whole genome shotgun (WGS) entry which is preliminary data.</text>
</comment>
<sequence length="390" mass="42941">MRFLLPLLGLSVVYAFPQRCPLLPRDIALRSETTLPDPFTTLRGQHVRSKAQWSCRAQELSALFQKYELGTLPGPPSSLKTSLSINGSSLMITSTKGSESITYSVNITLPTVGKGPFPAVIAFGAPSIPIPPNIATVVFDNSEFAQQDSLASRGKGLFYDLHGTNATASALTAWAWGVGRIIDALERTPQALINTRRLAITGCSRNGKGALVTGAFEPRIALTIPQESGSGGAACWRLSDYQLAHNESTQTASEIVDENVWESVDFRKFANNTDLLPFDHHELAGLVAPRGLVVIDNSDYLWLGPWSSWGCMSAGRLVYEALGAGSNMGYSSIGNHTHCQFPVDRQTPDLYAFYDRFLLDKHVETDVFYNSVNLTFDYSRWVRWRVPRLY</sequence>
<dbReference type="AlphaFoldDB" id="A0A1V8STS2"/>
<dbReference type="OrthoDB" id="3781271at2759"/>
<dbReference type="InParanoid" id="A0A1V8STS2"/>
<evidence type="ECO:0000313" key="11">
    <source>
        <dbReference type="Proteomes" id="UP000192596"/>
    </source>
</evidence>
<keyword evidence="3 8" id="KW-0732">Signal</keyword>
<comment type="similarity">
    <text evidence="1">Belongs to the carbohydrate esterase 15 (CE15) family.</text>
</comment>
<evidence type="ECO:0000256" key="4">
    <source>
        <dbReference type="ARBA" id="ARBA00022801"/>
    </source>
</evidence>
<evidence type="ECO:0000256" key="3">
    <source>
        <dbReference type="ARBA" id="ARBA00022729"/>
    </source>
</evidence>
<evidence type="ECO:0000313" key="10">
    <source>
        <dbReference type="EMBL" id="OQO02421.1"/>
    </source>
</evidence>
<name>A0A1V8STS2_9PEZI</name>
<dbReference type="Gene3D" id="3.40.50.1820">
    <property type="entry name" value="alpha/beta hydrolase"/>
    <property type="match status" value="1"/>
</dbReference>
<dbReference type="InterPro" id="IPR029058">
    <property type="entry name" value="AB_hydrolase_fold"/>
</dbReference>
<dbReference type="GO" id="GO:0052689">
    <property type="term" value="F:carboxylic ester hydrolase activity"/>
    <property type="evidence" value="ECO:0007669"/>
    <property type="project" value="UniProtKB-KW"/>
</dbReference>
<comment type="catalytic activity">
    <reaction evidence="6">
        <text>a 4-O-methyl-alpha-D-glucuronosyl ester derivative + H2O = 4-O-methyl-alpha-D-glucuronate derivative + an alcohol + H(+)</text>
        <dbReference type="Rhea" id="RHEA:67452"/>
        <dbReference type="ChEBI" id="CHEBI:15377"/>
        <dbReference type="ChEBI" id="CHEBI:15378"/>
        <dbReference type="ChEBI" id="CHEBI:30879"/>
        <dbReference type="ChEBI" id="CHEBI:171667"/>
        <dbReference type="ChEBI" id="CHEBI:171668"/>
        <dbReference type="EC" id="3.1.1.117"/>
    </reaction>
    <physiologicalReaction direction="left-to-right" evidence="6">
        <dbReference type="Rhea" id="RHEA:67453"/>
    </physiologicalReaction>
</comment>
<protein>
    <recommendedName>
        <fullName evidence="7">(4-O-methyl)-D-glucuronate--lignin esterase</fullName>
        <ecNumber evidence="7">3.1.1.117</ecNumber>
    </recommendedName>
</protein>
<keyword evidence="2" id="KW-0719">Serine esterase</keyword>
<dbReference type="GO" id="GO:0046274">
    <property type="term" value="P:lignin catabolic process"/>
    <property type="evidence" value="ECO:0007669"/>
    <property type="project" value="UniProtKB-KW"/>
</dbReference>
<dbReference type="EC" id="3.1.1.117" evidence="7"/>
<feature type="domain" description="4-O-methyl-glucuronoyl methylesterase-like" evidence="9">
    <location>
        <begin position="92"/>
        <end position="323"/>
    </location>
</feature>
<evidence type="ECO:0000256" key="1">
    <source>
        <dbReference type="ARBA" id="ARBA00010092"/>
    </source>
</evidence>
<dbReference type="SUPFAM" id="SSF53474">
    <property type="entry name" value="alpha/beta-Hydrolases"/>
    <property type="match status" value="1"/>
</dbReference>
<keyword evidence="4" id="KW-0378">Hydrolase</keyword>
<evidence type="ECO:0000256" key="7">
    <source>
        <dbReference type="ARBA" id="ARBA00026105"/>
    </source>
</evidence>